<accession>A0A7S4QJC8</accession>
<organism evidence="3">
    <name type="scientific">Ditylum brightwellii</name>
    <dbReference type="NCBI Taxonomy" id="49249"/>
    <lineage>
        <taxon>Eukaryota</taxon>
        <taxon>Sar</taxon>
        <taxon>Stramenopiles</taxon>
        <taxon>Ochrophyta</taxon>
        <taxon>Bacillariophyta</taxon>
        <taxon>Mediophyceae</taxon>
        <taxon>Lithodesmiophycidae</taxon>
        <taxon>Lithodesmiales</taxon>
        <taxon>Lithodesmiaceae</taxon>
        <taxon>Ditylum</taxon>
    </lineage>
</organism>
<reference evidence="3" key="1">
    <citation type="submission" date="2021-01" db="EMBL/GenBank/DDBJ databases">
        <authorList>
            <person name="Corre E."/>
            <person name="Pelletier E."/>
            <person name="Niang G."/>
            <person name="Scheremetjew M."/>
            <person name="Finn R."/>
            <person name="Kale V."/>
            <person name="Holt S."/>
            <person name="Cochrane G."/>
            <person name="Meng A."/>
            <person name="Brown T."/>
            <person name="Cohen L."/>
        </authorList>
    </citation>
    <scope>NUCLEOTIDE SEQUENCE</scope>
    <source>
        <strain evidence="3">GSO104</strain>
    </source>
</reference>
<feature type="transmembrane region" description="Helical" evidence="2">
    <location>
        <begin position="230"/>
        <end position="250"/>
    </location>
</feature>
<feature type="transmembrane region" description="Helical" evidence="2">
    <location>
        <begin position="160"/>
        <end position="178"/>
    </location>
</feature>
<evidence type="ECO:0000256" key="1">
    <source>
        <dbReference type="SAM" id="MobiDB-lite"/>
    </source>
</evidence>
<sequence>MARWTLLLPDLAYWVVLLPSWLSHIGLLICHILSARALTIFISEANENRQRHDSTDHLDRTEYLPLLQRSLKFGLKTGVLSFCVFVFELLMYTRYAKGTLSLSVALLPIWVIVVGGIIDGIVCKTQHFLRVLCWVLVFTAMLMTVLRVDYGIHAIRWRFVVIPIVALLSISSGTLIYIVYGHQIGYFRLTESQLTAGILYSMSALICIVLVVVVTEVIPLARPAEVETRIFVVALAPLIVALVGMGAWAVNRDELHRLLHYGGQAAIHPMKLRLESAGWTSVESRGVTIIPMFGEVSYEPLNSSNTESIEMCSCCACYPYEDDEEVTTQYQENRVIHNQAYVSPGSAQTTSARWGTGPNDIPTRGLV</sequence>
<feature type="transmembrane region" description="Helical" evidence="2">
    <location>
        <begin position="198"/>
        <end position="218"/>
    </location>
</feature>
<feature type="transmembrane region" description="Helical" evidence="2">
    <location>
        <begin position="128"/>
        <end position="148"/>
    </location>
</feature>
<keyword evidence="2" id="KW-0812">Transmembrane</keyword>
<evidence type="ECO:0000313" key="3">
    <source>
        <dbReference type="EMBL" id="CAE4585503.1"/>
    </source>
</evidence>
<gene>
    <name evidence="3" type="ORF">DBRI00130_LOCUS3727</name>
</gene>
<feature type="transmembrane region" description="Helical" evidence="2">
    <location>
        <begin position="104"/>
        <end position="122"/>
    </location>
</feature>
<protein>
    <submittedName>
        <fullName evidence="3">Uncharacterized protein</fullName>
    </submittedName>
</protein>
<proteinExistence type="predicted"/>
<feature type="transmembrane region" description="Helical" evidence="2">
    <location>
        <begin position="12"/>
        <end position="34"/>
    </location>
</feature>
<feature type="region of interest" description="Disordered" evidence="1">
    <location>
        <begin position="347"/>
        <end position="367"/>
    </location>
</feature>
<keyword evidence="2" id="KW-0472">Membrane</keyword>
<name>A0A7S4QJC8_9STRA</name>
<dbReference type="EMBL" id="HBNS01004604">
    <property type="protein sequence ID" value="CAE4585503.1"/>
    <property type="molecule type" value="Transcribed_RNA"/>
</dbReference>
<evidence type="ECO:0000256" key="2">
    <source>
        <dbReference type="SAM" id="Phobius"/>
    </source>
</evidence>
<keyword evidence="2" id="KW-1133">Transmembrane helix</keyword>
<dbReference type="AlphaFoldDB" id="A0A7S4QJC8"/>